<dbReference type="EMBL" id="QGDO01000006">
    <property type="protein sequence ID" value="PWJ39161.1"/>
    <property type="molecule type" value="Genomic_DNA"/>
</dbReference>
<dbReference type="InterPro" id="IPR003423">
    <property type="entry name" value="OMP_efflux"/>
</dbReference>
<dbReference type="GO" id="GO:0005886">
    <property type="term" value="C:plasma membrane"/>
    <property type="evidence" value="ECO:0007669"/>
    <property type="project" value="UniProtKB-SubCell"/>
</dbReference>
<dbReference type="Gene3D" id="2.20.200.10">
    <property type="entry name" value="Outer membrane efflux proteins (OEP)"/>
    <property type="match status" value="1"/>
</dbReference>
<dbReference type="OrthoDB" id="9770517at2"/>
<keyword evidence="2" id="KW-0472">Membrane</keyword>
<keyword evidence="2" id="KW-1134">Transmembrane beta strand</keyword>
<dbReference type="PANTHER" id="PTHR30203">
    <property type="entry name" value="OUTER MEMBRANE CATION EFFLUX PROTEIN"/>
    <property type="match status" value="1"/>
</dbReference>
<comment type="caution">
    <text evidence="3">The sequence shown here is derived from an EMBL/GenBank/DDBJ whole genome shotgun (WGS) entry which is preliminary data.</text>
</comment>
<keyword evidence="2" id="KW-0449">Lipoprotein</keyword>
<comment type="similarity">
    <text evidence="1 2">Belongs to the outer membrane factor (OMF) (TC 1.B.17) family.</text>
</comment>
<evidence type="ECO:0000256" key="2">
    <source>
        <dbReference type="RuleBase" id="RU362097"/>
    </source>
</evidence>
<sequence length="477" mass="53833">MRKMYRPNYVVSLFFSLSFLLLFSTCKVGPNYTRPTIESPAKWQLSEEETETLAEKPWWELYQDTVLTNLIDEALFANRDLRIAAARINEAAGIRRIATSNLIPSVSAVGDAEFESDPVDGNDSSPDGIETIQFYGGLRWEVDLWGKLRRGREAAIAEFMASREGHRALAILITSSVARAYFELLDLDYRLEITNNTVDARIEAYRIAELRFKGGLTSELELRQAEVELIQTRTRIPSLEKLIVFKENELNVLLGRNPGAIQRGLQLTSQPIPPTVPAGLPSELLLRRPDIIQAEQQLIAANAFIGVAKGNFYPSLTLTAENGFESLSLRDFNLIPYWDDIINLDLPIYTGGRNKGQLAAAKARYEQSLNFYQQTILISFQEVSNALTDYHKSKENKNLQVRFAATSEQYLRLATLQYMNGLKSYIDVLDAQRRLFEAELAVSEAIRSELLSVVDLYKSLGGGWQTLPKEEETTSEN</sequence>
<dbReference type="Pfam" id="PF02321">
    <property type="entry name" value="OEP"/>
    <property type="match status" value="2"/>
</dbReference>
<organism evidence="3 4">
    <name type="scientific">Sediminitomix flava</name>
    <dbReference type="NCBI Taxonomy" id="379075"/>
    <lineage>
        <taxon>Bacteria</taxon>
        <taxon>Pseudomonadati</taxon>
        <taxon>Bacteroidota</taxon>
        <taxon>Cytophagia</taxon>
        <taxon>Cytophagales</taxon>
        <taxon>Flammeovirgaceae</taxon>
        <taxon>Sediminitomix</taxon>
    </lineage>
</organism>
<evidence type="ECO:0000313" key="3">
    <source>
        <dbReference type="EMBL" id="PWJ39161.1"/>
    </source>
</evidence>
<reference evidence="3 4" key="1">
    <citation type="submission" date="2018-03" db="EMBL/GenBank/DDBJ databases">
        <title>Genomic Encyclopedia of Archaeal and Bacterial Type Strains, Phase II (KMG-II): from individual species to whole genera.</title>
        <authorList>
            <person name="Goeker M."/>
        </authorList>
    </citation>
    <scope>NUCLEOTIDE SEQUENCE [LARGE SCALE GENOMIC DNA]</scope>
    <source>
        <strain evidence="3 4">DSM 28229</strain>
    </source>
</reference>
<gene>
    <name evidence="3" type="ORF">BC781_10662</name>
</gene>
<dbReference type="SUPFAM" id="SSF56954">
    <property type="entry name" value="Outer membrane efflux proteins (OEP)"/>
    <property type="match status" value="1"/>
</dbReference>
<dbReference type="Proteomes" id="UP000245535">
    <property type="component" value="Unassembled WGS sequence"/>
</dbReference>
<protein>
    <submittedName>
        <fullName evidence="3">Multidrug efflux system outer membrane protein</fullName>
    </submittedName>
</protein>
<dbReference type="AlphaFoldDB" id="A0A315Z6K5"/>
<dbReference type="RefSeq" id="WP_109620945.1">
    <property type="nucleotide sequence ID" value="NZ_QGDO01000006.1"/>
</dbReference>
<dbReference type="Gene3D" id="1.20.1600.10">
    <property type="entry name" value="Outer membrane efflux proteins (OEP)"/>
    <property type="match status" value="1"/>
</dbReference>
<dbReference type="NCBIfam" id="TIGR01845">
    <property type="entry name" value="outer_NodT"/>
    <property type="match status" value="1"/>
</dbReference>
<keyword evidence="2" id="KW-0812">Transmembrane</keyword>
<dbReference type="InterPro" id="IPR010131">
    <property type="entry name" value="MdtP/NodT-like"/>
</dbReference>
<dbReference type="GO" id="GO:0015562">
    <property type="term" value="F:efflux transmembrane transporter activity"/>
    <property type="evidence" value="ECO:0007669"/>
    <property type="project" value="InterPro"/>
</dbReference>
<evidence type="ECO:0000313" key="4">
    <source>
        <dbReference type="Proteomes" id="UP000245535"/>
    </source>
</evidence>
<accession>A0A315Z6K5</accession>
<comment type="subcellular location">
    <subcellularLocation>
        <location evidence="2">Cell membrane</location>
        <topology evidence="2">Lipid-anchor</topology>
    </subcellularLocation>
</comment>
<proteinExistence type="inferred from homology"/>
<dbReference type="PANTHER" id="PTHR30203:SF33">
    <property type="entry name" value="BLR4455 PROTEIN"/>
    <property type="match status" value="1"/>
</dbReference>
<keyword evidence="2" id="KW-0564">Palmitate</keyword>
<keyword evidence="4" id="KW-1185">Reference proteome</keyword>
<evidence type="ECO:0000256" key="1">
    <source>
        <dbReference type="ARBA" id="ARBA00007613"/>
    </source>
</evidence>
<name>A0A315Z6K5_SEDFL</name>